<dbReference type="PROSITE" id="PS50089">
    <property type="entry name" value="ZF_RING_2"/>
    <property type="match status" value="1"/>
</dbReference>
<sequence length="520" mass="57199">MTQAAVIATPPASPERRAMAIQGAASWTRSTSRHHPTNTIAQRQRNRTRRQAPISSHVLGFRRNRTWRQAFMPSSRTSTASTTTATPSIATASSSNSPSSSSSPASSFSASFFRLGRRANPSSSSQNTDNHKNIKTPGKGCKESIDSLLLLLKALRSHDPHVQQVVLDGTALPWQYTAALLRAVGDSPHVWRVQLRKVGANDRIATALLECVEKSTSLIDLDLSKNHLGYQSMLALQQGWYARVQRMQKQQGTNNTEGHDTSGACPLQRLNLEGNPLNADALHVLSYALTAGATTNLQILKLGRNMRCGFEGMMVLCQELLGSEKCPVTWLDVRGNNLGDAGVWPLAQALSEPSCTLEYLSLQRNNISNEGVAAIAQAMELNVRLRTLDLQRNPDLDDEGAAALVEALWYNHVFTKLKIRHTRVNDMRVKNELFDLLVMNTYGPALAASTKESLQRMQTEPAPEESTAPCVICFEANRTMGHTFGVLLPCRHDNACWACCQRLRGHCHMCRTPIVKIMAA</sequence>
<feature type="compositionally biased region" description="Low complexity" evidence="2">
    <location>
        <begin position="73"/>
        <end position="104"/>
    </location>
</feature>
<keyword evidence="1" id="KW-0862">Zinc</keyword>
<evidence type="ECO:0000313" key="4">
    <source>
        <dbReference type="EMBL" id="CAE0421774.1"/>
    </source>
</evidence>
<dbReference type="SMART" id="SM00368">
    <property type="entry name" value="LRR_RI"/>
    <property type="match status" value="5"/>
</dbReference>
<accession>A0A7S3LGC3</accession>
<dbReference type="EMBL" id="HBIM01024797">
    <property type="protein sequence ID" value="CAE0421774.1"/>
    <property type="molecule type" value="Transcribed_RNA"/>
</dbReference>
<reference evidence="4" key="1">
    <citation type="submission" date="2021-01" db="EMBL/GenBank/DDBJ databases">
        <authorList>
            <person name="Corre E."/>
            <person name="Pelletier E."/>
            <person name="Niang G."/>
            <person name="Scheremetjew M."/>
            <person name="Finn R."/>
            <person name="Kale V."/>
            <person name="Holt S."/>
            <person name="Cochrane G."/>
            <person name="Meng A."/>
            <person name="Brown T."/>
            <person name="Cohen L."/>
        </authorList>
    </citation>
    <scope>NUCLEOTIDE SEQUENCE</scope>
    <source>
        <strain evidence="4">CCMP127</strain>
    </source>
</reference>
<dbReference type="InterPro" id="IPR052394">
    <property type="entry name" value="LRR-containing"/>
</dbReference>
<dbReference type="InterPro" id="IPR013083">
    <property type="entry name" value="Znf_RING/FYVE/PHD"/>
</dbReference>
<dbReference type="AlphaFoldDB" id="A0A7S3LGC3"/>
<evidence type="ECO:0000256" key="1">
    <source>
        <dbReference type="PROSITE-ProRule" id="PRU00175"/>
    </source>
</evidence>
<feature type="domain" description="RING-type" evidence="3">
    <location>
        <begin position="470"/>
        <end position="511"/>
    </location>
</feature>
<dbReference type="GO" id="GO:0008270">
    <property type="term" value="F:zinc ion binding"/>
    <property type="evidence" value="ECO:0007669"/>
    <property type="project" value="UniProtKB-KW"/>
</dbReference>
<feature type="region of interest" description="Disordered" evidence="2">
    <location>
        <begin position="117"/>
        <end position="139"/>
    </location>
</feature>
<dbReference type="Pfam" id="PF13516">
    <property type="entry name" value="LRR_6"/>
    <property type="match status" value="4"/>
</dbReference>
<dbReference type="Gene3D" id="3.80.10.10">
    <property type="entry name" value="Ribonuclease Inhibitor"/>
    <property type="match status" value="2"/>
</dbReference>
<feature type="region of interest" description="Disordered" evidence="2">
    <location>
        <begin position="23"/>
        <end position="104"/>
    </location>
</feature>
<dbReference type="SUPFAM" id="SSF52047">
    <property type="entry name" value="RNI-like"/>
    <property type="match status" value="1"/>
</dbReference>
<dbReference type="InterPro" id="IPR001841">
    <property type="entry name" value="Znf_RING"/>
</dbReference>
<evidence type="ECO:0000259" key="3">
    <source>
        <dbReference type="PROSITE" id="PS50089"/>
    </source>
</evidence>
<organism evidence="4">
    <name type="scientific">Amphora coffeiformis</name>
    <dbReference type="NCBI Taxonomy" id="265554"/>
    <lineage>
        <taxon>Eukaryota</taxon>
        <taxon>Sar</taxon>
        <taxon>Stramenopiles</taxon>
        <taxon>Ochrophyta</taxon>
        <taxon>Bacillariophyta</taxon>
        <taxon>Bacillariophyceae</taxon>
        <taxon>Bacillariophycidae</taxon>
        <taxon>Thalassiophysales</taxon>
        <taxon>Catenulaceae</taxon>
        <taxon>Amphora</taxon>
    </lineage>
</organism>
<dbReference type="PANTHER" id="PTHR24114">
    <property type="entry name" value="LEUCINE RICH REPEAT FAMILY PROTEIN"/>
    <property type="match status" value="1"/>
</dbReference>
<dbReference type="InterPro" id="IPR001611">
    <property type="entry name" value="Leu-rich_rpt"/>
</dbReference>
<protein>
    <recommendedName>
        <fullName evidence="3">RING-type domain-containing protein</fullName>
    </recommendedName>
</protein>
<gene>
    <name evidence="4" type="ORF">ACOF00016_LOCUS18399</name>
</gene>
<dbReference type="Gene3D" id="3.30.40.10">
    <property type="entry name" value="Zinc/RING finger domain, C3HC4 (zinc finger)"/>
    <property type="match status" value="1"/>
</dbReference>
<keyword evidence="1" id="KW-0863">Zinc-finger</keyword>
<evidence type="ECO:0000256" key="2">
    <source>
        <dbReference type="SAM" id="MobiDB-lite"/>
    </source>
</evidence>
<dbReference type="InterPro" id="IPR032675">
    <property type="entry name" value="LRR_dom_sf"/>
</dbReference>
<dbReference type="Pfam" id="PF13920">
    <property type="entry name" value="zf-C3HC4_3"/>
    <property type="match status" value="1"/>
</dbReference>
<keyword evidence="1" id="KW-0479">Metal-binding</keyword>
<dbReference type="PANTHER" id="PTHR24114:SF2">
    <property type="entry name" value="F-BOX DOMAIN-CONTAINING PROTEIN-RELATED"/>
    <property type="match status" value="1"/>
</dbReference>
<name>A0A7S3LGC3_9STRA</name>
<proteinExistence type="predicted"/>